<dbReference type="Proteomes" id="UP001151018">
    <property type="component" value="Unassembled WGS sequence"/>
</dbReference>
<protein>
    <submittedName>
        <fullName evidence="2">Tail fiber domain-containing protein</fullName>
    </submittedName>
</protein>
<gene>
    <name evidence="2" type="ORF">O9X88_03895</name>
</gene>
<proteinExistence type="predicted"/>
<evidence type="ECO:0000313" key="3">
    <source>
        <dbReference type="Proteomes" id="UP001151018"/>
    </source>
</evidence>
<accession>A0A9X3KMQ9</accession>
<dbReference type="EMBL" id="JAPZLR010000002">
    <property type="protein sequence ID" value="MCZ7936676.1"/>
    <property type="molecule type" value="Genomic_DNA"/>
</dbReference>
<reference evidence="2" key="1">
    <citation type="submission" date="2022-12" db="EMBL/GenBank/DDBJ databases">
        <title>Draft genome sequences of 22 rhizogenic Agrobacterium biovar 1 strains, the causative agent of hairy root disease.</title>
        <authorList>
            <person name="Kim N."/>
            <person name="Vargas P."/>
            <person name="Rediers H."/>
        </authorList>
    </citation>
    <scope>NUCLEOTIDE SEQUENCE</scope>
    <source>
        <strain evidence="2">ST15.13.006</strain>
    </source>
</reference>
<sequence>MASSPKTTTTEQKPWAGADPYLRDVYAKYDAALQAGQPQAYQGNTVAGQSPNTLTAQQMALNAAQTGQGALNNAQAVNNNIATTGGSNAQAMNTLGQLQGGVNLGTNPSTQGLQNLIGNVGSGSAPGTSTYSNLMSSTSPGVGAASNVYNTAANSSNPTTANLNAMASGQMIGNNPYLQQSVANAQSGVVDQLKQNTAALNSGAAAFGRSGSGAQAVQQNNLDNTAATAMSKIATDMYANQYNTDTQNMLAANNQVSNNYNSDFNNLLSGSQQLGNSYAQNANTQLSAAGAADGNYQNQVSNLSSLLGQLNSNYNSGVQNQLANAGLQQSAAQAANSASNASANTSLAAAGQAGNVYQNTVAPAETVGAVGAAQDTRAQQELDAKIQQWDYNQQMPLQQLANFANILNGGNYQTTSSTTSGNSALTNILGGLTGAVGLGTKLFALSDARFKENVKYLYTREDGVEWYSYNYIGENDNHQGPMAQQLQKVRPELVTEYNDKLFISTSVFEQEAA</sequence>
<dbReference type="AlphaFoldDB" id="A0A9X3KMQ9"/>
<feature type="domain" description="Peptidase S74" evidence="1">
    <location>
        <begin position="446"/>
        <end position="495"/>
    </location>
</feature>
<dbReference type="InterPro" id="IPR030392">
    <property type="entry name" value="S74_ICA"/>
</dbReference>
<comment type="caution">
    <text evidence="2">The sequence shown here is derived from an EMBL/GenBank/DDBJ whole genome shotgun (WGS) entry which is preliminary data.</text>
</comment>
<dbReference type="Pfam" id="PF13884">
    <property type="entry name" value="Peptidase_S74"/>
    <property type="match status" value="1"/>
</dbReference>
<organism evidence="2 3">
    <name type="scientific">Agrobacterium salinitolerans</name>
    <dbReference type="NCBI Taxonomy" id="1183413"/>
    <lineage>
        <taxon>Bacteria</taxon>
        <taxon>Pseudomonadati</taxon>
        <taxon>Pseudomonadota</taxon>
        <taxon>Alphaproteobacteria</taxon>
        <taxon>Hyphomicrobiales</taxon>
        <taxon>Rhizobiaceae</taxon>
        <taxon>Rhizobium/Agrobacterium group</taxon>
        <taxon>Agrobacterium</taxon>
    </lineage>
</organism>
<dbReference type="RefSeq" id="WP_269834638.1">
    <property type="nucleotide sequence ID" value="NZ_JAPZLR010000002.1"/>
</dbReference>
<name>A0A9X3KMQ9_9HYPH</name>
<evidence type="ECO:0000259" key="1">
    <source>
        <dbReference type="Pfam" id="PF13884"/>
    </source>
</evidence>
<evidence type="ECO:0000313" key="2">
    <source>
        <dbReference type="EMBL" id="MCZ7936676.1"/>
    </source>
</evidence>